<gene>
    <name evidence="2" type="ORF">PNOK_0539000</name>
</gene>
<proteinExistence type="predicted"/>
<feature type="compositionally biased region" description="Polar residues" evidence="1">
    <location>
        <begin position="709"/>
        <end position="737"/>
    </location>
</feature>
<dbReference type="EMBL" id="NBII01000005">
    <property type="protein sequence ID" value="PAV18548.1"/>
    <property type="molecule type" value="Genomic_DNA"/>
</dbReference>
<feature type="region of interest" description="Disordered" evidence="1">
    <location>
        <begin position="705"/>
        <end position="757"/>
    </location>
</feature>
<protein>
    <submittedName>
        <fullName evidence="2">Uncharacterized protein</fullName>
    </submittedName>
</protein>
<name>A0A286UG85_9AGAM</name>
<dbReference type="AlphaFoldDB" id="A0A286UG85"/>
<sequence length="757" mass="84875">MTTADITKYVDIGVQTSPHLSATRAGDNSIVIKRKPESTTIHSRAKHVTYLEDSLQYDSPAARRVYPRTPVNMNRIKSYLPHCCPDQLPSPSLSNQAFMQRRVVSFPERQNATHLAPRSYLACSRSVSMPITLQHLPPCEVDNSYDNLSINGSSSLSSDKEDYYQVNLLSQNGGPRTPSPIPPTHDSVEIIENGFRLSNSFLRHNRSQDIKSSVQKDWITWTNSPPRPIPALHGPASLPYARCPSGAEGTVIEEPSIVPGLIWGLADTVSKSLTCSPEMPALTPSSNTNNMDYANEDPVQDNPCEIMSNRQGDNSDEYAHIPDSPQNIVNNFISKGAENETHYNKREEDVAIYNYDPNYPAVSITRENTGIRFPSADRPKSILHAVLKGGFTSSSPKEYYTRLETNSNFQEVICNLTHQGLQKKNLDPSAEAFIPNVQPGVYPRTQQVAATAREKDYVVKPMYERLPPGHDLPTPPDSTKSLWSNTLPSVFNEPHKNQPEAEQLRTCRSDKDLRLHIAELTGQLNQLIINQQRCSESNISHKLVVKPHLPPIQEESILEIKSTTQTQRCLVSKPDPRPSMPINLPMLVAHLTPEQKPDFDSPTVSNLRFAQNAANIPNQSNYKVLPKPVKTTHHPYTRSDNYNHRPSRGDILTSKRNPRSVPFSRLFEKKLASVPEETDNKTRVKADTSNDLSVDKLETRFKTRKRQTKNLSGMKTEIGNGNWSSYGRVSSNNTNNKDLPLASTCASKRKSRIRERT</sequence>
<dbReference type="STRING" id="2282107.A0A286UG85"/>
<feature type="compositionally biased region" description="Basic residues" evidence="1">
    <location>
        <begin position="747"/>
        <end position="757"/>
    </location>
</feature>
<evidence type="ECO:0000313" key="3">
    <source>
        <dbReference type="Proteomes" id="UP000217199"/>
    </source>
</evidence>
<comment type="caution">
    <text evidence="2">The sequence shown here is derived from an EMBL/GenBank/DDBJ whole genome shotgun (WGS) entry which is preliminary data.</text>
</comment>
<evidence type="ECO:0000256" key="1">
    <source>
        <dbReference type="SAM" id="MobiDB-lite"/>
    </source>
</evidence>
<dbReference type="OrthoDB" id="2573559at2759"/>
<dbReference type="Proteomes" id="UP000217199">
    <property type="component" value="Unassembled WGS sequence"/>
</dbReference>
<accession>A0A286UG85</accession>
<feature type="region of interest" description="Disordered" evidence="1">
    <location>
        <begin position="633"/>
        <end position="658"/>
    </location>
</feature>
<keyword evidence="3" id="KW-1185">Reference proteome</keyword>
<evidence type="ECO:0000313" key="2">
    <source>
        <dbReference type="EMBL" id="PAV18548.1"/>
    </source>
</evidence>
<dbReference type="InParanoid" id="A0A286UG85"/>
<organism evidence="2 3">
    <name type="scientific">Pyrrhoderma noxium</name>
    <dbReference type="NCBI Taxonomy" id="2282107"/>
    <lineage>
        <taxon>Eukaryota</taxon>
        <taxon>Fungi</taxon>
        <taxon>Dikarya</taxon>
        <taxon>Basidiomycota</taxon>
        <taxon>Agaricomycotina</taxon>
        <taxon>Agaricomycetes</taxon>
        <taxon>Hymenochaetales</taxon>
        <taxon>Hymenochaetaceae</taxon>
        <taxon>Pyrrhoderma</taxon>
    </lineage>
</organism>
<reference evidence="2 3" key="1">
    <citation type="journal article" date="2017" name="Mol. Ecol.">
        <title>Comparative and population genomic landscape of Phellinus noxius: A hypervariable fungus causing root rot in trees.</title>
        <authorList>
            <person name="Chung C.L."/>
            <person name="Lee T.J."/>
            <person name="Akiba M."/>
            <person name="Lee H.H."/>
            <person name="Kuo T.H."/>
            <person name="Liu D."/>
            <person name="Ke H.M."/>
            <person name="Yokoi T."/>
            <person name="Roa M.B."/>
            <person name="Lu M.J."/>
            <person name="Chang Y.Y."/>
            <person name="Ann P.J."/>
            <person name="Tsai J.N."/>
            <person name="Chen C.Y."/>
            <person name="Tzean S.S."/>
            <person name="Ota Y."/>
            <person name="Hattori T."/>
            <person name="Sahashi N."/>
            <person name="Liou R.F."/>
            <person name="Kikuchi T."/>
            <person name="Tsai I.J."/>
        </authorList>
    </citation>
    <scope>NUCLEOTIDE SEQUENCE [LARGE SCALE GENOMIC DNA]</scope>
    <source>
        <strain evidence="2 3">FFPRI411160</strain>
    </source>
</reference>